<dbReference type="EMBL" id="RBQB01000371">
    <property type="protein sequence ID" value="RMO79135.1"/>
    <property type="molecule type" value="Genomic_DNA"/>
</dbReference>
<dbReference type="PROSITE" id="PS50042">
    <property type="entry name" value="CNMP_BINDING_3"/>
    <property type="match status" value="1"/>
</dbReference>
<comment type="caution">
    <text evidence="2">The sequence shown here is derived from an EMBL/GenBank/DDBJ whole genome shotgun (WGS) entry which is preliminary data.</text>
</comment>
<evidence type="ECO:0000313" key="2">
    <source>
        <dbReference type="EMBL" id="RMO79135.1"/>
    </source>
</evidence>
<dbReference type="SUPFAM" id="SSF51206">
    <property type="entry name" value="cAMP-binding domain-like"/>
    <property type="match status" value="1"/>
</dbReference>
<dbReference type="Pfam" id="PF00027">
    <property type="entry name" value="cNMP_binding"/>
    <property type="match status" value="1"/>
</dbReference>
<dbReference type="RefSeq" id="WP_122224267.1">
    <property type="nucleotide sequence ID" value="NZ_RBQB01000371.1"/>
</dbReference>
<accession>A0A3M3YAV2</accession>
<dbReference type="InterPro" id="IPR000595">
    <property type="entry name" value="cNMP-bd_dom"/>
</dbReference>
<dbReference type="CDD" id="cd00038">
    <property type="entry name" value="CAP_ED"/>
    <property type="match status" value="1"/>
</dbReference>
<dbReference type="InterPro" id="IPR018490">
    <property type="entry name" value="cNMP-bd_dom_sf"/>
</dbReference>
<evidence type="ECO:0000313" key="3">
    <source>
        <dbReference type="Proteomes" id="UP000279372"/>
    </source>
</evidence>
<feature type="domain" description="Cyclic nucleotide-binding" evidence="1">
    <location>
        <begin position="16"/>
        <end position="99"/>
    </location>
</feature>
<sequence>MTNGVLWRSSLLSGYWFSHLPAALQDSLLHAARQVRKTPGKLLFEKGAAPCGLYALMEGNVRIGGAHLQRLGPRQEPIPRPYWFGEVSLFDDLPRRFDVCSLDQTIFLHVPHSFLVSLLEQHPEYWRSFAALLSQKLGLPLQNPEKLRQLPPRVRVAWRLLLLSEGYGPLSHARRLIALDEIISLQDLSLSALLEVLEDLHERKVVRLGIGQLEVFDVEKLRRIANFSKAKAVC</sequence>
<organism evidence="2 3">
    <name type="scientific">Pseudomonas syringae pv. philadelphi</name>
    <dbReference type="NCBI Taxonomy" id="251706"/>
    <lineage>
        <taxon>Bacteria</taxon>
        <taxon>Pseudomonadati</taxon>
        <taxon>Pseudomonadota</taxon>
        <taxon>Gammaproteobacteria</taxon>
        <taxon>Pseudomonadales</taxon>
        <taxon>Pseudomonadaceae</taxon>
        <taxon>Pseudomonas</taxon>
    </lineage>
</organism>
<evidence type="ECO:0000259" key="1">
    <source>
        <dbReference type="PROSITE" id="PS50042"/>
    </source>
</evidence>
<name>A0A3M3YAV2_9PSED</name>
<dbReference type="Proteomes" id="UP000279372">
    <property type="component" value="Unassembled WGS sequence"/>
</dbReference>
<dbReference type="InterPro" id="IPR014710">
    <property type="entry name" value="RmlC-like_jellyroll"/>
</dbReference>
<dbReference type="AlphaFoldDB" id="A0A3M3YAV2"/>
<dbReference type="Gene3D" id="2.60.120.10">
    <property type="entry name" value="Jelly Rolls"/>
    <property type="match status" value="1"/>
</dbReference>
<protein>
    <submittedName>
        <fullName evidence="2">Cyclic nucleotide-binding protein</fullName>
    </submittedName>
</protein>
<proteinExistence type="predicted"/>
<gene>
    <name evidence="2" type="ORF">ALQ33_00568</name>
</gene>
<reference evidence="2 3" key="1">
    <citation type="submission" date="2018-08" db="EMBL/GenBank/DDBJ databases">
        <title>Recombination of ecologically and evolutionarily significant loci maintains genetic cohesion in the Pseudomonas syringae species complex.</title>
        <authorList>
            <person name="Dillon M."/>
            <person name="Thakur S."/>
            <person name="Almeida R.N.D."/>
            <person name="Weir B.S."/>
            <person name="Guttman D.S."/>
        </authorList>
    </citation>
    <scope>NUCLEOTIDE SEQUENCE [LARGE SCALE GENOMIC DNA]</scope>
    <source>
        <strain evidence="2 3">ICMP 8902</strain>
    </source>
</reference>